<organism evidence="2 4">
    <name type="scientific">Adineta ricciae</name>
    <name type="common">Rotifer</name>
    <dbReference type="NCBI Taxonomy" id="249248"/>
    <lineage>
        <taxon>Eukaryota</taxon>
        <taxon>Metazoa</taxon>
        <taxon>Spiralia</taxon>
        <taxon>Gnathifera</taxon>
        <taxon>Rotifera</taxon>
        <taxon>Eurotatoria</taxon>
        <taxon>Bdelloidea</taxon>
        <taxon>Adinetida</taxon>
        <taxon>Adinetidae</taxon>
        <taxon>Adineta</taxon>
    </lineage>
</organism>
<name>A0A814RW35_ADIRI</name>
<sequence length="122" mass="13514">MENVDIGSVLNILNNEEEIIIKPFQSASGNDVGAIECGRIVSRLNKTLFDYQIGDKTNTSVFSSVFTQRIILTIPGTKQAVLEFYQNCLPHFCQICCKQEVQCISSVSNESFAIGSVRQGYV</sequence>
<keyword evidence="3" id="KW-1185">Reference proteome</keyword>
<gene>
    <name evidence="2" type="ORF">EDS130_LOCUS21999</name>
    <name evidence="1" type="ORF">XAT740_LOCUS907</name>
</gene>
<dbReference type="AlphaFoldDB" id="A0A814RW35"/>
<evidence type="ECO:0000313" key="1">
    <source>
        <dbReference type="EMBL" id="CAF0760484.1"/>
    </source>
</evidence>
<accession>A0A814RW35</accession>
<evidence type="ECO:0000313" key="2">
    <source>
        <dbReference type="EMBL" id="CAF1139364.1"/>
    </source>
</evidence>
<dbReference type="EMBL" id="CAJNOR010000026">
    <property type="protein sequence ID" value="CAF0760484.1"/>
    <property type="molecule type" value="Genomic_DNA"/>
</dbReference>
<dbReference type="Proteomes" id="UP000663852">
    <property type="component" value="Unassembled WGS sequence"/>
</dbReference>
<proteinExistence type="predicted"/>
<comment type="caution">
    <text evidence="2">The sequence shown here is derived from an EMBL/GenBank/DDBJ whole genome shotgun (WGS) entry which is preliminary data.</text>
</comment>
<dbReference type="OrthoDB" id="9978909at2759"/>
<dbReference type="Proteomes" id="UP000663828">
    <property type="component" value="Unassembled WGS sequence"/>
</dbReference>
<reference evidence="2" key="1">
    <citation type="submission" date="2021-02" db="EMBL/GenBank/DDBJ databases">
        <authorList>
            <person name="Nowell W R."/>
        </authorList>
    </citation>
    <scope>NUCLEOTIDE SEQUENCE</scope>
</reference>
<evidence type="ECO:0000313" key="3">
    <source>
        <dbReference type="Proteomes" id="UP000663828"/>
    </source>
</evidence>
<evidence type="ECO:0000313" key="4">
    <source>
        <dbReference type="Proteomes" id="UP000663852"/>
    </source>
</evidence>
<dbReference type="EMBL" id="CAJNOJ010000113">
    <property type="protein sequence ID" value="CAF1139364.1"/>
    <property type="molecule type" value="Genomic_DNA"/>
</dbReference>
<protein>
    <submittedName>
        <fullName evidence="2">Uncharacterized protein</fullName>
    </submittedName>
</protein>